<dbReference type="Gene3D" id="3.40.50.10490">
    <property type="entry name" value="Glucose-6-phosphate isomerase like protein, domain 1"/>
    <property type="match status" value="1"/>
</dbReference>
<dbReference type="InterPro" id="IPR005486">
    <property type="entry name" value="Glucokinase_regulatory_CS"/>
</dbReference>
<evidence type="ECO:0000256" key="1">
    <source>
        <dbReference type="ARBA" id="ARBA00023239"/>
    </source>
</evidence>
<dbReference type="AlphaFoldDB" id="A0A6J6F598"/>
<organism evidence="4">
    <name type="scientific">freshwater metagenome</name>
    <dbReference type="NCBI Taxonomy" id="449393"/>
    <lineage>
        <taxon>unclassified sequences</taxon>
        <taxon>metagenomes</taxon>
        <taxon>ecological metagenomes</taxon>
    </lineage>
</organism>
<dbReference type="PANTHER" id="PTHR10088">
    <property type="entry name" value="GLUCOKINASE REGULATORY PROTEIN"/>
    <property type="match status" value="1"/>
</dbReference>
<dbReference type="InterPro" id="IPR040190">
    <property type="entry name" value="MURQ/GCKR"/>
</dbReference>
<dbReference type="FunFam" id="3.40.50.10490:FF:000014">
    <property type="entry name" value="N-acetylmuramic acid 6-phosphate etherase"/>
    <property type="match status" value="1"/>
</dbReference>
<feature type="domain" description="SIS" evidence="3">
    <location>
        <begin position="58"/>
        <end position="221"/>
    </location>
</feature>
<evidence type="ECO:0000256" key="2">
    <source>
        <dbReference type="ARBA" id="ARBA00023277"/>
    </source>
</evidence>
<dbReference type="InterPro" id="IPR001347">
    <property type="entry name" value="SIS_dom"/>
</dbReference>
<dbReference type="Pfam" id="PF22645">
    <property type="entry name" value="GKRP_SIS_N"/>
    <property type="match status" value="1"/>
</dbReference>
<dbReference type="GO" id="GO:0097367">
    <property type="term" value="F:carbohydrate derivative binding"/>
    <property type="evidence" value="ECO:0007669"/>
    <property type="project" value="InterPro"/>
</dbReference>
<dbReference type="GO" id="GO:0009254">
    <property type="term" value="P:peptidoglycan turnover"/>
    <property type="evidence" value="ECO:0007669"/>
    <property type="project" value="TreeGrafter"/>
</dbReference>
<protein>
    <submittedName>
        <fullName evidence="4">Unannotated protein</fullName>
    </submittedName>
</protein>
<dbReference type="PANTHER" id="PTHR10088:SF4">
    <property type="entry name" value="GLUCOKINASE REGULATORY PROTEIN"/>
    <property type="match status" value="1"/>
</dbReference>
<keyword evidence="2" id="KW-0119">Carbohydrate metabolism</keyword>
<dbReference type="SUPFAM" id="SSF53697">
    <property type="entry name" value="SIS domain"/>
    <property type="match status" value="1"/>
</dbReference>
<dbReference type="EMBL" id="CAEZTT010000159">
    <property type="protein sequence ID" value="CAB4584062.1"/>
    <property type="molecule type" value="Genomic_DNA"/>
</dbReference>
<reference evidence="4" key="1">
    <citation type="submission" date="2020-05" db="EMBL/GenBank/DDBJ databases">
        <authorList>
            <person name="Chiriac C."/>
            <person name="Salcher M."/>
            <person name="Ghai R."/>
            <person name="Kavagutti S V."/>
        </authorList>
    </citation>
    <scope>NUCLEOTIDE SEQUENCE</scope>
</reference>
<dbReference type="NCBIfam" id="TIGR00274">
    <property type="entry name" value="N-acetylmuramic acid 6-phosphate etherase"/>
    <property type="match status" value="1"/>
</dbReference>
<name>A0A6J6F598_9ZZZZ</name>
<dbReference type="InterPro" id="IPR005488">
    <property type="entry name" value="Etherase_MurQ"/>
</dbReference>
<dbReference type="PROSITE" id="PS01272">
    <property type="entry name" value="GCKR"/>
    <property type="match status" value="1"/>
</dbReference>
<gene>
    <name evidence="4" type="ORF">UFOPK1726_01109</name>
</gene>
<dbReference type="HAMAP" id="MF_00068">
    <property type="entry name" value="MurQ"/>
    <property type="match status" value="1"/>
</dbReference>
<dbReference type="GO" id="GO:0016803">
    <property type="term" value="F:ether hydrolase activity"/>
    <property type="evidence" value="ECO:0007669"/>
    <property type="project" value="TreeGrafter"/>
</dbReference>
<dbReference type="NCBIfam" id="NF003915">
    <property type="entry name" value="PRK05441.1"/>
    <property type="match status" value="1"/>
</dbReference>
<dbReference type="GO" id="GO:0016835">
    <property type="term" value="F:carbon-oxygen lyase activity"/>
    <property type="evidence" value="ECO:0007669"/>
    <property type="project" value="InterPro"/>
</dbReference>
<keyword evidence="1" id="KW-0456">Lyase</keyword>
<dbReference type="GO" id="GO:0046348">
    <property type="term" value="P:amino sugar catabolic process"/>
    <property type="evidence" value="ECO:0007669"/>
    <property type="project" value="InterPro"/>
</dbReference>
<dbReference type="InterPro" id="IPR046348">
    <property type="entry name" value="SIS_dom_sf"/>
</dbReference>
<dbReference type="CDD" id="cd05007">
    <property type="entry name" value="SIS_Etherase"/>
    <property type="match status" value="1"/>
</dbReference>
<proteinExistence type="inferred from homology"/>
<dbReference type="NCBIfam" id="NF009222">
    <property type="entry name" value="PRK12570.1"/>
    <property type="match status" value="1"/>
</dbReference>
<accession>A0A6J6F598</accession>
<evidence type="ECO:0000259" key="3">
    <source>
        <dbReference type="PROSITE" id="PS51464"/>
    </source>
</evidence>
<dbReference type="PROSITE" id="PS51464">
    <property type="entry name" value="SIS"/>
    <property type="match status" value="1"/>
</dbReference>
<sequence>MTLVDLTQLVTEQAGTKYQNLHSMSVAELAHAMNENDQAVADAVNREMKTIVSAIEQIVPRMKMGGRLVYVGAGTSGRLGVLDASECPPTFNAKPDQVIGIIAGGDTALRTSIEGAEDDAELAIAELTKLDLSAADTVVGIAASGRTPYAIAAMDYARSRGALAIGLACNKGTELGRRADIGIEIDCGPELLAGSTRMKSGTATKMVLNMISTIAMVRLGKVYKNFMVDVQNSNIKLQTRSVNMICTILDVDASTALTALNDAKGSVRKALVMLANDVSLERAEEMLATTSNDLTYLLNGHQNG</sequence>
<evidence type="ECO:0000313" key="4">
    <source>
        <dbReference type="EMBL" id="CAB4584062.1"/>
    </source>
</evidence>
<dbReference type="Gene3D" id="1.10.8.1080">
    <property type="match status" value="1"/>
</dbReference>